<sequence>MQPESFFSAAHDVFSETNELLSGDLLLADNSLEETANENLSVRYRKLALLFAFGGSLGKNPERAVSLFKKSANLGDTESPFYLAMALREGFGVPQNLQESFAWLRISAAKNFAPALYEMAFALQEGIGCQKDPTSASQLFSKAANLKYPKAVSRMLRFSLEKEKIDLKEVLYWINAGKNSVPSSMYACAKELLSRPDPQTHQALYLLEEGAALGDTESQAALAAFWYEGLYCSSNMALALVFAHMAASRGHYLAFQWLENWRNQANDKELSDAAEIASGASSRQIIENLRRKGLTV</sequence>
<dbReference type="Proteomes" id="UP000214610">
    <property type="component" value="Unassembled WGS sequence"/>
</dbReference>
<dbReference type="PANTHER" id="PTHR43628:SF1">
    <property type="entry name" value="CHITIN SYNTHASE REGULATORY FACTOR 2-RELATED"/>
    <property type="match status" value="1"/>
</dbReference>
<comment type="caution">
    <text evidence="1">The sequence shown here is derived from an EMBL/GenBank/DDBJ whole genome shotgun (WGS) entry which is preliminary data.</text>
</comment>
<keyword evidence="2" id="KW-1185">Reference proteome</keyword>
<dbReference type="RefSeq" id="WP_066592280.1">
    <property type="nucleotide sequence ID" value="NZ_CAJTBZ010000025.1"/>
</dbReference>
<dbReference type="GeneID" id="78361218"/>
<protein>
    <submittedName>
        <fullName evidence="1">Sel1 repeat family protein</fullName>
    </submittedName>
</protein>
<dbReference type="SUPFAM" id="SSF81901">
    <property type="entry name" value="HCP-like"/>
    <property type="match status" value="1"/>
</dbReference>
<dbReference type="InterPro" id="IPR006597">
    <property type="entry name" value="Sel1-like"/>
</dbReference>
<accession>A0A227KDJ6</accession>
<dbReference type="PANTHER" id="PTHR43628">
    <property type="entry name" value="ACTIVATOR OF C KINASE PROTEIN 1-RELATED"/>
    <property type="match status" value="1"/>
</dbReference>
<dbReference type="AlphaFoldDB" id="A0A227KDJ6"/>
<dbReference type="Gene3D" id="1.25.40.10">
    <property type="entry name" value="Tetratricopeptide repeat domain"/>
    <property type="match status" value="1"/>
</dbReference>
<evidence type="ECO:0000313" key="2">
    <source>
        <dbReference type="Proteomes" id="UP000214610"/>
    </source>
</evidence>
<reference evidence="2" key="1">
    <citation type="submission" date="2017-05" db="EMBL/GenBank/DDBJ databases">
        <title>Improved OligoMM genomes.</title>
        <authorList>
            <person name="Garzetti D."/>
        </authorList>
    </citation>
    <scope>NUCLEOTIDE SEQUENCE [LARGE SCALE GENOMIC DNA]</scope>
    <source>
        <strain evidence="2">YL45</strain>
    </source>
</reference>
<name>A0A227KDJ6_9BURK</name>
<proteinExistence type="predicted"/>
<dbReference type="InterPro" id="IPR011990">
    <property type="entry name" value="TPR-like_helical_dom_sf"/>
</dbReference>
<dbReference type="InterPro" id="IPR052945">
    <property type="entry name" value="Mitotic_Regulator"/>
</dbReference>
<organism evidence="1 2">
    <name type="scientific">Turicimonas muris</name>
    <dbReference type="NCBI Taxonomy" id="1796652"/>
    <lineage>
        <taxon>Bacteria</taxon>
        <taxon>Pseudomonadati</taxon>
        <taxon>Pseudomonadota</taxon>
        <taxon>Betaproteobacteria</taxon>
        <taxon>Burkholderiales</taxon>
        <taxon>Sutterellaceae</taxon>
        <taxon>Turicimonas</taxon>
    </lineage>
</organism>
<dbReference type="Pfam" id="PF08238">
    <property type="entry name" value="Sel1"/>
    <property type="match status" value="5"/>
</dbReference>
<dbReference type="SMART" id="SM00671">
    <property type="entry name" value="SEL1"/>
    <property type="match status" value="4"/>
</dbReference>
<gene>
    <name evidence="1" type="ORF">ADH67_11040</name>
</gene>
<dbReference type="EMBL" id="NHMP01000009">
    <property type="protein sequence ID" value="OXE45464.1"/>
    <property type="molecule type" value="Genomic_DNA"/>
</dbReference>
<evidence type="ECO:0000313" key="1">
    <source>
        <dbReference type="EMBL" id="OXE45464.1"/>
    </source>
</evidence>